<organism evidence="1 2">
    <name type="scientific">Corynebacterium uropygiale</name>
    <dbReference type="NCBI Taxonomy" id="1775911"/>
    <lineage>
        <taxon>Bacteria</taxon>
        <taxon>Bacillati</taxon>
        <taxon>Actinomycetota</taxon>
        <taxon>Actinomycetes</taxon>
        <taxon>Mycobacteriales</taxon>
        <taxon>Corynebacteriaceae</taxon>
        <taxon>Corynebacterium</taxon>
    </lineage>
</organism>
<protein>
    <submittedName>
        <fullName evidence="1">Uncharacterized protein</fullName>
    </submittedName>
</protein>
<dbReference type="RefSeq" id="WP_236119344.1">
    <property type="nucleotide sequence ID" value="NZ_JAKGSI010000004.1"/>
</dbReference>
<dbReference type="EMBL" id="JAKGSI010000004">
    <property type="protein sequence ID" value="MCF4007203.1"/>
    <property type="molecule type" value="Genomic_DNA"/>
</dbReference>
<evidence type="ECO:0000313" key="2">
    <source>
        <dbReference type="Proteomes" id="UP001139336"/>
    </source>
</evidence>
<gene>
    <name evidence="1" type="ORF">L1O03_08455</name>
</gene>
<keyword evidence="2" id="KW-1185">Reference proteome</keyword>
<evidence type="ECO:0000313" key="1">
    <source>
        <dbReference type="EMBL" id="MCF4007203.1"/>
    </source>
</evidence>
<dbReference type="Gene3D" id="3.40.50.720">
    <property type="entry name" value="NAD(P)-binding Rossmann-like Domain"/>
    <property type="match status" value="1"/>
</dbReference>
<reference evidence="1" key="1">
    <citation type="submission" date="2022-01" db="EMBL/GenBank/DDBJ databases">
        <title>Corynebacterium sp. nov isolated from isolated from the feces of the greater white-fronted geese (Anser albifrons) at Poyang Lake, PR China.</title>
        <authorList>
            <person name="Liu Q."/>
        </authorList>
    </citation>
    <scope>NUCLEOTIDE SEQUENCE</scope>
    <source>
        <strain evidence="1">JCM 32435</strain>
    </source>
</reference>
<dbReference type="Proteomes" id="UP001139336">
    <property type="component" value="Unassembled WGS sequence"/>
</dbReference>
<comment type="caution">
    <text evidence="1">The sequence shown here is derived from an EMBL/GenBank/DDBJ whole genome shotgun (WGS) entry which is preliminary data.</text>
</comment>
<sequence length="209" mass="23097">MNPAPRLSIFRMGSGEEEETRLLLEALERRGHRILPIPETPRPWDEWVRLIEEAEMILLNPAKGELSALITTITPYVRPRQIIAHTSPTHGAIALNGLYLKGAVTGRIIPVAGPEAVFRVEGADDLARASLEILVLDVGAKVFHDDADTLSAGPDKSPVPDWLLELWEAAGTADPQGKQELLRRLRAEAERRGDETTLAHLRALEQYGK</sequence>
<accession>A0A9X1U155</accession>
<dbReference type="AlphaFoldDB" id="A0A9X1U155"/>
<proteinExistence type="predicted"/>
<name>A0A9X1U155_9CORY</name>